<dbReference type="SUPFAM" id="SSF54285">
    <property type="entry name" value="MoaD/ThiS"/>
    <property type="match status" value="1"/>
</dbReference>
<name>T0CU80_ALIAG</name>
<protein>
    <submittedName>
        <fullName evidence="1">Sulfur carrier protein ThiS</fullName>
    </submittedName>
</protein>
<dbReference type="RefSeq" id="WP_021298606.1">
    <property type="nucleotide sequence ID" value="NZ_AURB01000199.1"/>
</dbReference>
<dbReference type="Gene3D" id="3.10.20.30">
    <property type="match status" value="1"/>
</dbReference>
<evidence type="ECO:0000313" key="2">
    <source>
        <dbReference type="Proteomes" id="UP000829401"/>
    </source>
</evidence>
<dbReference type="Pfam" id="PF02597">
    <property type="entry name" value="ThiS"/>
    <property type="match status" value="1"/>
</dbReference>
<dbReference type="PANTHER" id="PTHR34472">
    <property type="entry name" value="SULFUR CARRIER PROTEIN THIS"/>
    <property type="match status" value="1"/>
</dbReference>
<sequence length="66" mass="7185">MKITVNGKSLEISANTTVQQLVEQLDLGHERIAVEHNRHILDPGDFATATIEEGDTLEIVRFVGGG</sequence>
<dbReference type="AlphaFoldDB" id="T0CU80"/>
<proteinExistence type="predicted"/>
<dbReference type="OrthoDB" id="9798559at2"/>
<accession>A0A9E7CWY8</accession>
<dbReference type="EMBL" id="CP080467">
    <property type="protein sequence ID" value="UNO47256.1"/>
    <property type="molecule type" value="Genomic_DNA"/>
</dbReference>
<dbReference type="InterPro" id="IPR003749">
    <property type="entry name" value="ThiS/MoaD-like"/>
</dbReference>
<dbReference type="eggNOG" id="COG2104">
    <property type="taxonomic scope" value="Bacteria"/>
</dbReference>
<reference evidence="2" key="1">
    <citation type="journal article" date="2022" name="G3 (Bethesda)">
        <title>Unveiling the complete genome sequence of Alicyclobacillus acidoterrestris DSM 3922T, a taint-producing strain.</title>
        <authorList>
            <person name="Leonardo I.C."/>
            <person name="Barreto Crespo M.T."/>
            <person name="Gaspar F.B."/>
        </authorList>
    </citation>
    <scope>NUCLEOTIDE SEQUENCE [LARGE SCALE GENOMIC DNA]</scope>
    <source>
        <strain evidence="2">DSM 3922</strain>
    </source>
</reference>
<dbReference type="NCBIfam" id="TIGR01683">
    <property type="entry name" value="thiS"/>
    <property type="match status" value="1"/>
</dbReference>
<keyword evidence="2" id="KW-1185">Reference proteome</keyword>
<dbReference type="PANTHER" id="PTHR34472:SF1">
    <property type="entry name" value="SULFUR CARRIER PROTEIN THIS"/>
    <property type="match status" value="1"/>
</dbReference>
<organism evidence="1 2">
    <name type="scientific">Alicyclobacillus acidoterrestris (strain ATCC 49025 / DSM 3922 / CIP 106132 / NCIMB 13137 / GD3B)</name>
    <dbReference type="NCBI Taxonomy" id="1356854"/>
    <lineage>
        <taxon>Bacteria</taxon>
        <taxon>Bacillati</taxon>
        <taxon>Bacillota</taxon>
        <taxon>Bacilli</taxon>
        <taxon>Bacillales</taxon>
        <taxon>Alicyclobacillaceae</taxon>
        <taxon>Alicyclobacillus</taxon>
    </lineage>
</organism>
<gene>
    <name evidence="1" type="primary">thiS</name>
    <name evidence="1" type="ORF">K1I37_10945</name>
</gene>
<dbReference type="InterPro" id="IPR016155">
    <property type="entry name" value="Mopterin_synth/thiamin_S_b"/>
</dbReference>
<accession>T0CU80</accession>
<dbReference type="CDD" id="cd00565">
    <property type="entry name" value="Ubl_ThiS"/>
    <property type="match status" value="1"/>
</dbReference>
<dbReference type="KEGG" id="aaco:K1I37_10945"/>
<dbReference type="InterPro" id="IPR010035">
    <property type="entry name" value="Thi_S"/>
</dbReference>
<dbReference type="STRING" id="1356854.N007_17340"/>
<dbReference type="Proteomes" id="UP000829401">
    <property type="component" value="Chromosome"/>
</dbReference>
<evidence type="ECO:0000313" key="1">
    <source>
        <dbReference type="EMBL" id="UNO47256.1"/>
    </source>
</evidence>
<dbReference type="InterPro" id="IPR012675">
    <property type="entry name" value="Beta-grasp_dom_sf"/>
</dbReference>